<comment type="cofactor">
    <cofactor evidence="1">
        <name>Ca(2+)</name>
        <dbReference type="ChEBI" id="CHEBI:29108"/>
    </cofactor>
</comment>
<accession>A0A381WYT9</accession>
<dbReference type="GO" id="GO:0004065">
    <property type="term" value="F:arylsulfatase activity"/>
    <property type="evidence" value="ECO:0007669"/>
    <property type="project" value="TreeGrafter"/>
</dbReference>
<keyword evidence="4" id="KW-0732">Signal</keyword>
<keyword evidence="6" id="KW-0106">Calcium</keyword>
<comment type="similarity">
    <text evidence="2">Belongs to the sulfatase family.</text>
</comment>
<dbReference type="Gene3D" id="3.40.720.10">
    <property type="entry name" value="Alkaline Phosphatase, subunit A"/>
    <property type="match status" value="1"/>
</dbReference>
<evidence type="ECO:0000259" key="7">
    <source>
        <dbReference type="Pfam" id="PF00884"/>
    </source>
</evidence>
<dbReference type="SUPFAM" id="SSF53649">
    <property type="entry name" value="Alkaline phosphatase-like"/>
    <property type="match status" value="1"/>
</dbReference>
<feature type="non-terminal residue" evidence="8">
    <location>
        <position position="99"/>
    </location>
</feature>
<dbReference type="Pfam" id="PF00884">
    <property type="entry name" value="Sulfatase"/>
    <property type="match status" value="1"/>
</dbReference>
<evidence type="ECO:0000256" key="1">
    <source>
        <dbReference type="ARBA" id="ARBA00001913"/>
    </source>
</evidence>
<evidence type="ECO:0000256" key="5">
    <source>
        <dbReference type="ARBA" id="ARBA00022801"/>
    </source>
</evidence>
<dbReference type="GO" id="GO:0046872">
    <property type="term" value="F:metal ion binding"/>
    <property type="evidence" value="ECO:0007669"/>
    <property type="project" value="UniProtKB-KW"/>
</dbReference>
<proteinExistence type="inferred from homology"/>
<organism evidence="8">
    <name type="scientific">marine metagenome</name>
    <dbReference type="NCBI Taxonomy" id="408172"/>
    <lineage>
        <taxon>unclassified sequences</taxon>
        <taxon>metagenomes</taxon>
        <taxon>ecological metagenomes</taxon>
    </lineage>
</organism>
<dbReference type="InterPro" id="IPR050738">
    <property type="entry name" value="Sulfatase"/>
</dbReference>
<dbReference type="InterPro" id="IPR000917">
    <property type="entry name" value="Sulfatase_N"/>
</dbReference>
<dbReference type="AlphaFoldDB" id="A0A381WYT9"/>
<evidence type="ECO:0000256" key="4">
    <source>
        <dbReference type="ARBA" id="ARBA00022729"/>
    </source>
</evidence>
<keyword evidence="5" id="KW-0378">Hydrolase</keyword>
<protein>
    <recommendedName>
        <fullName evidence="7">Sulfatase N-terminal domain-containing protein</fullName>
    </recommendedName>
</protein>
<dbReference type="InterPro" id="IPR017850">
    <property type="entry name" value="Alkaline_phosphatase_core_sf"/>
</dbReference>
<evidence type="ECO:0000256" key="3">
    <source>
        <dbReference type="ARBA" id="ARBA00022723"/>
    </source>
</evidence>
<gene>
    <name evidence="8" type="ORF">METZ01_LOCUS110275</name>
</gene>
<feature type="non-terminal residue" evidence="8">
    <location>
        <position position="1"/>
    </location>
</feature>
<name>A0A381WYT9_9ZZZZ</name>
<reference evidence="8" key="1">
    <citation type="submission" date="2018-05" db="EMBL/GenBank/DDBJ databases">
        <authorList>
            <person name="Lanie J.A."/>
            <person name="Ng W.-L."/>
            <person name="Kazmierczak K.M."/>
            <person name="Andrzejewski T.M."/>
            <person name="Davidsen T.M."/>
            <person name="Wayne K.J."/>
            <person name="Tettelin H."/>
            <person name="Glass J.I."/>
            <person name="Rusch D."/>
            <person name="Podicherti R."/>
            <person name="Tsui H.-C.T."/>
            <person name="Winkler M.E."/>
        </authorList>
    </citation>
    <scope>NUCLEOTIDE SEQUENCE</scope>
</reference>
<evidence type="ECO:0000256" key="2">
    <source>
        <dbReference type="ARBA" id="ARBA00008779"/>
    </source>
</evidence>
<evidence type="ECO:0000313" key="8">
    <source>
        <dbReference type="EMBL" id="SVA57421.1"/>
    </source>
</evidence>
<feature type="domain" description="Sulfatase N-terminal" evidence="7">
    <location>
        <begin position="4"/>
        <end position="96"/>
    </location>
</feature>
<keyword evidence="3" id="KW-0479">Metal-binding</keyword>
<evidence type="ECO:0000256" key="6">
    <source>
        <dbReference type="ARBA" id="ARBA00022837"/>
    </source>
</evidence>
<dbReference type="PANTHER" id="PTHR42693">
    <property type="entry name" value="ARYLSULFATASE FAMILY MEMBER"/>
    <property type="match status" value="1"/>
</dbReference>
<dbReference type="PANTHER" id="PTHR42693:SF42">
    <property type="entry name" value="ARYLSULFATASE G"/>
    <property type="match status" value="1"/>
</dbReference>
<dbReference type="EMBL" id="UINC01013260">
    <property type="protein sequence ID" value="SVA57421.1"/>
    <property type="molecule type" value="Genomic_DNA"/>
</dbReference>
<sequence length="99" mass="10986">VDRPNILFFFTDDQRFDTIGALGNDVIQTPNMDWLVENGTAFSNAYILGGTDVAVCMPSRAVLMTSKNLFHLMNAGETIPDDHIMLGETLKARGYKCWG</sequence>